<evidence type="ECO:0000259" key="2">
    <source>
        <dbReference type="PROSITE" id="PS51549"/>
    </source>
</evidence>
<keyword evidence="4" id="KW-1185">Reference proteome</keyword>
<dbReference type="InterPro" id="IPR019545">
    <property type="entry name" value="DM13_domain"/>
</dbReference>
<name>A0A1Z4LYW7_9CYAN</name>
<dbReference type="EMBL" id="AP018227">
    <property type="protein sequence ID" value="BAY86435.1"/>
    <property type="molecule type" value="Genomic_DNA"/>
</dbReference>
<proteinExistence type="predicted"/>
<dbReference type="Proteomes" id="UP000218418">
    <property type="component" value="Chromosome"/>
</dbReference>
<reference evidence="3 4" key="1">
    <citation type="submission" date="2017-06" db="EMBL/GenBank/DDBJ databases">
        <title>Genome sequencing of cyanobaciteial culture collection at National Institute for Environmental Studies (NIES).</title>
        <authorList>
            <person name="Hirose Y."/>
            <person name="Shimura Y."/>
            <person name="Fujisawa T."/>
            <person name="Nakamura Y."/>
            <person name="Kawachi M."/>
        </authorList>
    </citation>
    <scope>NUCLEOTIDE SEQUENCE [LARGE SCALE GENOMIC DNA]</scope>
    <source>
        <strain evidence="3 4">NIES-267</strain>
    </source>
</reference>
<feature type="domain" description="DM13" evidence="2">
    <location>
        <begin position="45"/>
        <end position="155"/>
    </location>
</feature>
<dbReference type="OrthoDB" id="463944at2"/>
<dbReference type="PROSITE" id="PS51549">
    <property type="entry name" value="DM13"/>
    <property type="match status" value="1"/>
</dbReference>
<sequence>MKFKYVAVVGIVALLTVGCGNVESQSQDSETQPQTETVAETPASGSIQASGVFIDAEHPTKGTASIITENGKKYIQFDDKFKSDNGPDLFVILHKDDKLPITGIKEADYVSIAALKSTNGSQKYEIPENVDLANFKSVAIWCREFNATFGYAVLKA</sequence>
<dbReference type="Pfam" id="PF10517">
    <property type="entry name" value="DM13"/>
    <property type="match status" value="1"/>
</dbReference>
<evidence type="ECO:0000256" key="1">
    <source>
        <dbReference type="SAM" id="MobiDB-lite"/>
    </source>
</evidence>
<accession>A0A1Z4LYW7</accession>
<gene>
    <name evidence="3" type="ORF">NIES267_59430</name>
</gene>
<evidence type="ECO:0000313" key="4">
    <source>
        <dbReference type="Proteomes" id="UP000218418"/>
    </source>
</evidence>
<evidence type="ECO:0000313" key="3">
    <source>
        <dbReference type="EMBL" id="BAY86435.1"/>
    </source>
</evidence>
<dbReference type="AlphaFoldDB" id="A0A1Z4LYW7"/>
<organism evidence="3 4">
    <name type="scientific">Calothrix parasitica NIES-267</name>
    <dbReference type="NCBI Taxonomy" id="1973488"/>
    <lineage>
        <taxon>Bacteria</taxon>
        <taxon>Bacillati</taxon>
        <taxon>Cyanobacteriota</taxon>
        <taxon>Cyanophyceae</taxon>
        <taxon>Nostocales</taxon>
        <taxon>Calotrichaceae</taxon>
        <taxon>Calothrix</taxon>
    </lineage>
</organism>
<protein>
    <recommendedName>
        <fullName evidence="2">DM13 domain-containing protein</fullName>
    </recommendedName>
</protein>
<dbReference type="PROSITE" id="PS51257">
    <property type="entry name" value="PROKAR_LIPOPROTEIN"/>
    <property type="match status" value="1"/>
</dbReference>
<feature type="region of interest" description="Disordered" evidence="1">
    <location>
        <begin position="23"/>
        <end position="43"/>
    </location>
</feature>